<dbReference type="Proteomes" id="UP000515158">
    <property type="component" value="Unplaced"/>
</dbReference>
<sequence length="339" mass="35568">MASPPPLSLPGPPGSSGKAQSGKALYSTGVACLGFVCFAMGATAVGLPLWGYFDNDGGFAVERGYFGPWQVCRQLQYERERCGRNVSRFQPSGAVWASGVVAAFGVAMLAVFCFLSVLQLAMVSSKDKVLLKYSFTVIIKLVLALIATILAIVAASLFAVQTDDRGAGFHVSRGEAFYVQIILIALDFLLFVMSLYDVIFSRRLGGDPTMSTRDPRGDRATTFNNPGFQERINGGGVSVTDASGKPYARGHGGHANGSMSSVLTGHTTLSSNGGGSSVGSVSGVSVTRSPLRSSLKKPRPRPADNGMGIQNPGFSGTSPTLSRNGSVKKVRIQTHSTAV</sequence>
<gene>
    <name evidence="4" type="primary">LOC117648647</name>
</gene>
<dbReference type="RefSeq" id="XP_034247186.1">
    <property type="nucleotide sequence ID" value="XM_034391295.1"/>
</dbReference>
<dbReference type="OrthoDB" id="8189144at2759"/>
<feature type="compositionally biased region" description="Polar residues" evidence="1">
    <location>
        <begin position="312"/>
        <end position="325"/>
    </location>
</feature>
<dbReference type="GeneID" id="117648647"/>
<evidence type="ECO:0000313" key="4">
    <source>
        <dbReference type="RefSeq" id="XP_034247186.1"/>
    </source>
</evidence>
<protein>
    <submittedName>
        <fullName evidence="4">Uncharacterized protein LOC117648647 isoform X2</fullName>
    </submittedName>
</protein>
<keyword evidence="2" id="KW-1133">Transmembrane helix</keyword>
<feature type="compositionally biased region" description="Polar residues" evidence="1">
    <location>
        <begin position="257"/>
        <end position="269"/>
    </location>
</feature>
<proteinExistence type="predicted"/>
<evidence type="ECO:0000256" key="1">
    <source>
        <dbReference type="SAM" id="MobiDB-lite"/>
    </source>
</evidence>
<keyword evidence="2" id="KW-0812">Transmembrane</keyword>
<keyword evidence="2" id="KW-0472">Membrane</keyword>
<keyword evidence="3" id="KW-1185">Reference proteome</keyword>
<name>A0A6P8Z9M1_THRPL</name>
<accession>A0A6P8Z9M1</accession>
<dbReference type="Gene3D" id="1.20.140.150">
    <property type="match status" value="1"/>
</dbReference>
<organism evidence="4">
    <name type="scientific">Thrips palmi</name>
    <name type="common">Melon thrips</name>
    <dbReference type="NCBI Taxonomy" id="161013"/>
    <lineage>
        <taxon>Eukaryota</taxon>
        <taxon>Metazoa</taxon>
        <taxon>Ecdysozoa</taxon>
        <taxon>Arthropoda</taxon>
        <taxon>Hexapoda</taxon>
        <taxon>Insecta</taxon>
        <taxon>Pterygota</taxon>
        <taxon>Neoptera</taxon>
        <taxon>Paraneoptera</taxon>
        <taxon>Thysanoptera</taxon>
        <taxon>Terebrantia</taxon>
        <taxon>Thripoidea</taxon>
        <taxon>Thripidae</taxon>
        <taxon>Thrips</taxon>
    </lineage>
</organism>
<feature type="transmembrane region" description="Helical" evidence="2">
    <location>
        <begin position="130"/>
        <end position="157"/>
    </location>
</feature>
<evidence type="ECO:0000313" key="3">
    <source>
        <dbReference type="Proteomes" id="UP000515158"/>
    </source>
</evidence>
<reference evidence="4" key="1">
    <citation type="submission" date="2025-08" db="UniProtKB">
        <authorList>
            <consortium name="RefSeq"/>
        </authorList>
    </citation>
    <scope>IDENTIFICATION</scope>
    <source>
        <tissue evidence="4">Total insect</tissue>
    </source>
</reference>
<feature type="transmembrane region" description="Helical" evidence="2">
    <location>
        <begin position="24"/>
        <end position="50"/>
    </location>
</feature>
<feature type="transmembrane region" description="Helical" evidence="2">
    <location>
        <begin position="177"/>
        <end position="200"/>
    </location>
</feature>
<dbReference type="AlphaFoldDB" id="A0A6P8Z9M1"/>
<feature type="transmembrane region" description="Helical" evidence="2">
    <location>
        <begin position="94"/>
        <end position="118"/>
    </location>
</feature>
<evidence type="ECO:0000256" key="2">
    <source>
        <dbReference type="SAM" id="Phobius"/>
    </source>
</evidence>
<feature type="region of interest" description="Disordered" evidence="1">
    <location>
        <begin position="245"/>
        <end position="339"/>
    </location>
</feature>